<keyword evidence="9" id="KW-1185">Reference proteome</keyword>
<evidence type="ECO:0000256" key="4">
    <source>
        <dbReference type="ARBA" id="ARBA00022989"/>
    </source>
</evidence>
<evidence type="ECO:0000256" key="3">
    <source>
        <dbReference type="ARBA" id="ARBA00022692"/>
    </source>
</evidence>
<keyword evidence="3 7" id="KW-0812">Transmembrane</keyword>
<name>A0A8H6Z3A7_9AGAR</name>
<evidence type="ECO:0000256" key="7">
    <source>
        <dbReference type="SAM" id="Phobius"/>
    </source>
</evidence>
<evidence type="ECO:0000313" key="9">
    <source>
        <dbReference type="Proteomes" id="UP000620124"/>
    </source>
</evidence>
<dbReference type="Gene3D" id="1.20.1250.20">
    <property type="entry name" value="MFS general substrate transporter like domains"/>
    <property type="match status" value="2"/>
</dbReference>
<comment type="similarity">
    <text evidence="2">Belongs to the major facilitator superfamily. Proton-dependent oligopeptide transporter (POT/PTR) (TC 2.A.17) family.</text>
</comment>
<evidence type="ECO:0000313" key="8">
    <source>
        <dbReference type="EMBL" id="KAF7369556.1"/>
    </source>
</evidence>
<keyword evidence="5 7" id="KW-0472">Membrane</keyword>
<comment type="subcellular location">
    <subcellularLocation>
        <location evidence="1">Membrane</location>
        <topology evidence="1">Multi-pass membrane protein</topology>
    </subcellularLocation>
</comment>
<dbReference type="EMBL" id="JACAZI010000002">
    <property type="protein sequence ID" value="KAF7369556.1"/>
    <property type="molecule type" value="Genomic_DNA"/>
</dbReference>
<dbReference type="AlphaFoldDB" id="A0A8H6Z3A7"/>
<dbReference type="OrthoDB" id="8904098at2759"/>
<sequence length="611" mass="67343">MPAFTSYKYEPLGVGDGEGRANFEVGCAADWDEYEMDDTVIAIVELAERFSYYGTVVVFVRAKINYIDAFPDDLKTNFIQYPLPLGSHTGAGLLNGQSGQHTSTGITTAYKIWYHITPFAGAYLADVHLGRFKTICLAVFIALVGHITLIFAAVPGIIEYPDTALPIFLVSLVVIGLGTGLFKANISPLVAEQYKHTKSFVVTTAGGEKVIVDPALTVSRIYMYFAVMVNLGALFGQFVMTYTEKARPLITLFPSSKLRPFAATVRRLLACIRAADSGLCPLPHHPRRWSQTLRARPAHRLGRRYVHAPNAVCVQRPVECQPHAYMAQPQRARLFGTRRARSRISPALRPAWMTFDDGWVDEVRRGLGGVCCVRVVPHILADDEPDGKQSYLAGGDDDDRRHSERCDVEPESARARPMHSLVRPLAISRSSETQDPFHPSQAHRAATAMVWAAVLQYNIYQPVWACCSDVQGTPRETRASPRLASGYRLLPRKLIVPSDNLNRYILIALSEIFTSVTGYEYAYTKAPKNMRSIVMAMYMGTGAMSAVLGEAFLCAAGLSADPLLVWNYAVMAVLTGGGGCAFWLVMKRFDTEEDEVAVDAGRAVGDDDENL</sequence>
<feature type="transmembrane region" description="Helical" evidence="7">
    <location>
        <begin position="535"/>
        <end position="558"/>
    </location>
</feature>
<feature type="compositionally biased region" description="Basic and acidic residues" evidence="6">
    <location>
        <begin position="398"/>
        <end position="413"/>
    </location>
</feature>
<dbReference type="InterPro" id="IPR036259">
    <property type="entry name" value="MFS_trans_sf"/>
</dbReference>
<dbReference type="SUPFAM" id="SSF103473">
    <property type="entry name" value="MFS general substrate transporter"/>
    <property type="match status" value="1"/>
</dbReference>
<dbReference type="GO" id="GO:0016020">
    <property type="term" value="C:membrane"/>
    <property type="evidence" value="ECO:0007669"/>
    <property type="project" value="UniProtKB-SubCell"/>
</dbReference>
<feature type="transmembrane region" description="Helical" evidence="7">
    <location>
        <begin position="221"/>
        <end position="240"/>
    </location>
</feature>
<organism evidence="8 9">
    <name type="scientific">Mycena venus</name>
    <dbReference type="NCBI Taxonomy" id="2733690"/>
    <lineage>
        <taxon>Eukaryota</taxon>
        <taxon>Fungi</taxon>
        <taxon>Dikarya</taxon>
        <taxon>Basidiomycota</taxon>
        <taxon>Agaricomycotina</taxon>
        <taxon>Agaricomycetes</taxon>
        <taxon>Agaricomycetidae</taxon>
        <taxon>Agaricales</taxon>
        <taxon>Marasmiineae</taxon>
        <taxon>Mycenaceae</taxon>
        <taxon>Mycena</taxon>
    </lineage>
</organism>
<evidence type="ECO:0000256" key="1">
    <source>
        <dbReference type="ARBA" id="ARBA00004141"/>
    </source>
</evidence>
<evidence type="ECO:0000256" key="2">
    <source>
        <dbReference type="ARBA" id="ARBA00005982"/>
    </source>
</evidence>
<keyword evidence="4 7" id="KW-1133">Transmembrane helix</keyword>
<dbReference type="PANTHER" id="PTHR11654">
    <property type="entry name" value="OLIGOPEPTIDE TRANSPORTER-RELATED"/>
    <property type="match status" value="1"/>
</dbReference>
<feature type="transmembrane region" description="Helical" evidence="7">
    <location>
        <begin position="164"/>
        <end position="182"/>
    </location>
</feature>
<feature type="region of interest" description="Disordered" evidence="6">
    <location>
        <begin position="385"/>
        <end position="413"/>
    </location>
</feature>
<dbReference type="InterPro" id="IPR000109">
    <property type="entry name" value="POT_fam"/>
</dbReference>
<dbReference type="GO" id="GO:0022857">
    <property type="term" value="F:transmembrane transporter activity"/>
    <property type="evidence" value="ECO:0007669"/>
    <property type="project" value="InterPro"/>
</dbReference>
<evidence type="ECO:0000256" key="5">
    <source>
        <dbReference type="ARBA" id="ARBA00023136"/>
    </source>
</evidence>
<dbReference type="Proteomes" id="UP000620124">
    <property type="component" value="Unassembled WGS sequence"/>
</dbReference>
<feature type="transmembrane region" description="Helical" evidence="7">
    <location>
        <begin position="564"/>
        <end position="585"/>
    </location>
</feature>
<protein>
    <submittedName>
        <fullName evidence="8">Putative peptide transporter ptr2</fullName>
    </submittedName>
</protein>
<gene>
    <name evidence="8" type="ORF">MVEN_00285700</name>
</gene>
<feature type="transmembrane region" description="Helical" evidence="7">
    <location>
        <begin position="135"/>
        <end position="158"/>
    </location>
</feature>
<evidence type="ECO:0000256" key="6">
    <source>
        <dbReference type="SAM" id="MobiDB-lite"/>
    </source>
</evidence>
<comment type="caution">
    <text evidence="8">The sequence shown here is derived from an EMBL/GenBank/DDBJ whole genome shotgun (WGS) entry which is preliminary data.</text>
</comment>
<dbReference type="Pfam" id="PF00854">
    <property type="entry name" value="PTR2"/>
    <property type="match status" value="1"/>
</dbReference>
<reference evidence="8" key="1">
    <citation type="submission" date="2020-05" db="EMBL/GenBank/DDBJ databases">
        <title>Mycena genomes resolve the evolution of fungal bioluminescence.</title>
        <authorList>
            <person name="Tsai I.J."/>
        </authorList>
    </citation>
    <scope>NUCLEOTIDE SEQUENCE</scope>
    <source>
        <strain evidence="8">CCC161011</strain>
    </source>
</reference>
<proteinExistence type="inferred from homology"/>
<accession>A0A8H6Z3A7</accession>